<reference evidence="1 2" key="1">
    <citation type="submission" date="2015-08" db="EMBL/GenBank/DDBJ databases">
        <title>Complete genome sequence of Rufibacter tibetensis strain 1351t, a radiation-resistant bacterium from tibet plateau.</title>
        <authorList>
            <person name="Dai J."/>
        </authorList>
    </citation>
    <scope>NUCLEOTIDE SEQUENCE [LARGE SCALE GENOMIC DNA]</scope>
    <source>
        <strain evidence="1 2">1351</strain>
    </source>
</reference>
<proteinExistence type="predicted"/>
<organism evidence="1 2">
    <name type="scientific">Rufibacter tibetensis</name>
    <dbReference type="NCBI Taxonomy" id="512763"/>
    <lineage>
        <taxon>Bacteria</taxon>
        <taxon>Pseudomonadati</taxon>
        <taxon>Bacteroidota</taxon>
        <taxon>Cytophagia</taxon>
        <taxon>Cytophagales</taxon>
        <taxon>Hymenobacteraceae</taxon>
        <taxon>Rufibacter</taxon>
    </lineage>
</organism>
<gene>
    <name evidence="1" type="ORF">DC20_19060</name>
</gene>
<evidence type="ECO:0000313" key="1">
    <source>
        <dbReference type="EMBL" id="ALJ00693.1"/>
    </source>
</evidence>
<dbReference type="AlphaFoldDB" id="A0A0P0CYZ3"/>
<dbReference type="Pfam" id="PF13289">
    <property type="entry name" value="SIR2_2"/>
    <property type="match status" value="1"/>
</dbReference>
<protein>
    <submittedName>
        <fullName evidence="1">Uncharacterized protein</fullName>
    </submittedName>
</protein>
<dbReference type="Proteomes" id="UP000061382">
    <property type="component" value="Chromosome"/>
</dbReference>
<name>A0A0P0CYZ3_9BACT</name>
<dbReference type="STRING" id="512763.DC20_19060"/>
<dbReference type="PATRIC" id="fig|512763.3.peg.4183"/>
<dbReference type="EMBL" id="CP012643">
    <property type="protein sequence ID" value="ALJ00693.1"/>
    <property type="molecule type" value="Genomic_DNA"/>
</dbReference>
<evidence type="ECO:0000313" key="2">
    <source>
        <dbReference type="Proteomes" id="UP000061382"/>
    </source>
</evidence>
<dbReference type="RefSeq" id="WP_062545291.1">
    <property type="nucleotide sequence ID" value="NZ_CP012643.1"/>
</dbReference>
<sequence length="392" mass="46562">MNQTSLLLGAGFSVNQGYPTANQLNRELVNLHPEDFWIYTDGTVLFKSRDEEDPCWYDSYAKGKYFITRLIGFYVELTKKKFNYEEFYDFYNEIYREEKEVKEFDAFCDSFREEFHSDTDNLNLLSLTNKIFNQLITHFLVDRDGNRFYKPVHLCKPIYPGYTGFLDCLEYWGTDDAVHIHTLNHDIFFEIFDSSDWLQGNLCDGFEELGSPYFGDFQEGYKVRLPYFTNEYKGKYRLYKLHGSVDQYPFHIQDYGIETYIKIKYGVGNNSLYKEINKDGEPAYLNDWINYHSDFLSGTTSKILRYREPWYYEKVFTHFENNLEVSERLITIGYGCGDSEVNNLIEQKFDFNNKPVYVVDPYPSKRTAEFIERFNGKLVEKSPEEINISDFQ</sequence>
<keyword evidence="2" id="KW-1185">Reference proteome</keyword>
<dbReference type="OrthoDB" id="1082259at2"/>
<dbReference type="KEGG" id="rti:DC20_19060"/>
<accession>A0A0P0CYZ3</accession>